<dbReference type="PIRSF" id="PIRSF004486">
    <property type="entry name" value="MraW"/>
    <property type="match status" value="1"/>
</dbReference>
<feature type="binding site" evidence="6">
    <location>
        <position position="111"/>
    </location>
    <ligand>
        <name>S-adenosyl-L-methionine</name>
        <dbReference type="ChEBI" id="CHEBI:59789"/>
    </ligand>
</feature>
<evidence type="ECO:0000256" key="3">
    <source>
        <dbReference type="ARBA" id="ARBA00022603"/>
    </source>
</evidence>
<dbReference type="Pfam" id="PF01795">
    <property type="entry name" value="Methyltransf_5"/>
    <property type="match status" value="1"/>
</dbReference>
<evidence type="ECO:0000256" key="2">
    <source>
        <dbReference type="ARBA" id="ARBA00022552"/>
    </source>
</evidence>
<keyword evidence="4 6" id="KW-0808">Transferase</keyword>
<dbReference type="EMBL" id="DTIN01000025">
    <property type="protein sequence ID" value="HFX13860.1"/>
    <property type="molecule type" value="Genomic_DNA"/>
</dbReference>
<feature type="binding site" evidence="6">
    <location>
        <position position="104"/>
    </location>
    <ligand>
        <name>S-adenosyl-L-methionine</name>
        <dbReference type="ChEBI" id="CHEBI:59789"/>
    </ligand>
</feature>
<evidence type="ECO:0000256" key="1">
    <source>
        <dbReference type="ARBA" id="ARBA00010396"/>
    </source>
</evidence>
<proteinExistence type="inferred from homology"/>
<dbReference type="EC" id="2.1.1.199" evidence="6"/>
<dbReference type="GO" id="GO:0005737">
    <property type="term" value="C:cytoplasm"/>
    <property type="evidence" value="ECO:0007669"/>
    <property type="project" value="UniProtKB-SubCell"/>
</dbReference>
<dbReference type="InterPro" id="IPR023397">
    <property type="entry name" value="SAM-dep_MeTrfase_MraW_recog"/>
</dbReference>
<comment type="catalytic activity">
    <reaction evidence="6">
        <text>cytidine(1402) in 16S rRNA + S-adenosyl-L-methionine = N(4)-methylcytidine(1402) in 16S rRNA + S-adenosyl-L-homocysteine + H(+)</text>
        <dbReference type="Rhea" id="RHEA:42928"/>
        <dbReference type="Rhea" id="RHEA-COMP:10286"/>
        <dbReference type="Rhea" id="RHEA-COMP:10287"/>
        <dbReference type="ChEBI" id="CHEBI:15378"/>
        <dbReference type="ChEBI" id="CHEBI:57856"/>
        <dbReference type="ChEBI" id="CHEBI:59789"/>
        <dbReference type="ChEBI" id="CHEBI:74506"/>
        <dbReference type="ChEBI" id="CHEBI:82748"/>
        <dbReference type="EC" id="2.1.1.199"/>
    </reaction>
</comment>
<evidence type="ECO:0000313" key="7">
    <source>
        <dbReference type="EMBL" id="HFX13860.1"/>
    </source>
</evidence>
<dbReference type="InterPro" id="IPR002903">
    <property type="entry name" value="RsmH"/>
</dbReference>
<evidence type="ECO:0000256" key="6">
    <source>
        <dbReference type="HAMAP-Rule" id="MF_01007"/>
    </source>
</evidence>
<organism evidence="7">
    <name type="scientific">Dictyoglomus thermophilum</name>
    <dbReference type="NCBI Taxonomy" id="14"/>
    <lineage>
        <taxon>Bacteria</taxon>
        <taxon>Pseudomonadati</taxon>
        <taxon>Dictyoglomota</taxon>
        <taxon>Dictyoglomia</taxon>
        <taxon>Dictyoglomales</taxon>
        <taxon>Dictyoglomaceae</taxon>
        <taxon>Dictyoglomus</taxon>
    </lineage>
</organism>
<comment type="similarity">
    <text evidence="1 6">Belongs to the methyltransferase superfamily. RsmH family.</text>
</comment>
<comment type="function">
    <text evidence="6">Specifically methylates the N4 position of cytidine in position 1402 (C1402) of 16S rRNA.</text>
</comment>
<dbReference type="NCBIfam" id="TIGR00006">
    <property type="entry name" value="16S rRNA (cytosine(1402)-N(4))-methyltransferase RsmH"/>
    <property type="match status" value="1"/>
</dbReference>
<dbReference type="SUPFAM" id="SSF53335">
    <property type="entry name" value="S-adenosyl-L-methionine-dependent methyltransferases"/>
    <property type="match status" value="1"/>
</dbReference>
<feature type="binding site" evidence="6">
    <location>
        <position position="83"/>
    </location>
    <ligand>
        <name>S-adenosyl-L-methionine</name>
        <dbReference type="ChEBI" id="CHEBI:59789"/>
    </ligand>
</feature>
<keyword evidence="5 6" id="KW-0949">S-adenosyl-L-methionine</keyword>
<dbReference type="InterPro" id="IPR029063">
    <property type="entry name" value="SAM-dependent_MTases_sf"/>
</dbReference>
<dbReference type="AlphaFoldDB" id="A0A7C3RKN3"/>
<keyword evidence="2 6" id="KW-0698">rRNA processing</keyword>
<dbReference type="SUPFAM" id="SSF81799">
    <property type="entry name" value="Putative methyltransferase TM0872, insert domain"/>
    <property type="match status" value="1"/>
</dbReference>
<sequence length="297" mass="34468">MEEIEIIHKPVMLDKVLYYLKVTPGKIYIDATCGLGGHSSAILRELNRSGLLIGIDRDIESLEIAKNRLKIYGDNFVLFNTTFDRIPEVLEKLSIAKVDGILFDLGFSSYHIEKSKRGFSFQRPEEPLDMRFSKDDSLTAEYILNNFSEEELAEIFYKYGEEPNAYKIARKIVERRKIKPLKYVGDLLEVIGKNIQNYKKHPATRIFQALRIAVNRELDLLERSLEITSHILNPQGRIVVITYHSLEDRIVKNFLKNNRDKFEIITKKPVVPSKEEIENNKRARSAKLRVGERRVES</sequence>
<dbReference type="PANTHER" id="PTHR11265:SF0">
    <property type="entry name" value="12S RRNA N4-METHYLCYTIDINE METHYLTRANSFERASE"/>
    <property type="match status" value="1"/>
</dbReference>
<protein>
    <recommendedName>
        <fullName evidence="6">Ribosomal RNA small subunit methyltransferase H</fullName>
        <ecNumber evidence="6">2.1.1.199</ecNumber>
    </recommendedName>
    <alternativeName>
        <fullName evidence="6">16S rRNA m(4)C1402 methyltransferase</fullName>
    </alternativeName>
    <alternativeName>
        <fullName evidence="6">rRNA (cytosine-N(4)-)-methyltransferase RsmH</fullName>
    </alternativeName>
</protein>
<dbReference type="HAMAP" id="MF_01007">
    <property type="entry name" value="16SrRNA_methyltr_H"/>
    <property type="match status" value="1"/>
</dbReference>
<comment type="subcellular location">
    <subcellularLocation>
        <location evidence="6">Cytoplasm</location>
    </subcellularLocation>
</comment>
<feature type="binding site" evidence="6">
    <location>
        <position position="56"/>
    </location>
    <ligand>
        <name>S-adenosyl-L-methionine</name>
        <dbReference type="ChEBI" id="CHEBI:59789"/>
    </ligand>
</feature>
<accession>A0A7C3RKN3</accession>
<dbReference type="GO" id="GO:0070475">
    <property type="term" value="P:rRNA base methylation"/>
    <property type="evidence" value="ECO:0007669"/>
    <property type="project" value="UniProtKB-UniRule"/>
</dbReference>
<dbReference type="Gene3D" id="3.40.50.150">
    <property type="entry name" value="Vaccinia Virus protein VP39"/>
    <property type="match status" value="1"/>
</dbReference>
<keyword evidence="3 6" id="KW-0489">Methyltransferase</keyword>
<keyword evidence="6" id="KW-0963">Cytoplasm</keyword>
<dbReference type="Gene3D" id="1.10.150.170">
    <property type="entry name" value="Putative methyltransferase TM0872, insert domain"/>
    <property type="match status" value="1"/>
</dbReference>
<comment type="caution">
    <text evidence="7">The sequence shown here is derived from an EMBL/GenBank/DDBJ whole genome shotgun (WGS) entry which is preliminary data.</text>
</comment>
<gene>
    <name evidence="6 7" type="primary">rsmH</name>
    <name evidence="7" type="ORF">ENW00_06910</name>
</gene>
<reference evidence="7" key="1">
    <citation type="journal article" date="2020" name="mSystems">
        <title>Genome- and Community-Level Interaction Insights into Carbon Utilization and Element Cycling Functions of Hydrothermarchaeota in Hydrothermal Sediment.</title>
        <authorList>
            <person name="Zhou Z."/>
            <person name="Liu Y."/>
            <person name="Xu W."/>
            <person name="Pan J."/>
            <person name="Luo Z.H."/>
            <person name="Li M."/>
        </authorList>
    </citation>
    <scope>NUCLEOTIDE SEQUENCE [LARGE SCALE GENOMIC DNA]</scope>
    <source>
        <strain evidence="7">SpSt-81</strain>
    </source>
</reference>
<evidence type="ECO:0000256" key="5">
    <source>
        <dbReference type="ARBA" id="ARBA00022691"/>
    </source>
</evidence>
<dbReference type="PANTHER" id="PTHR11265">
    <property type="entry name" value="S-ADENOSYL-METHYLTRANSFERASE MRAW"/>
    <property type="match status" value="1"/>
</dbReference>
<dbReference type="GO" id="GO:0071424">
    <property type="term" value="F:rRNA (cytosine-N4-)-methyltransferase activity"/>
    <property type="evidence" value="ECO:0007669"/>
    <property type="project" value="UniProtKB-UniRule"/>
</dbReference>
<name>A0A7C3RKN3_DICTH</name>
<feature type="binding site" evidence="6">
    <location>
        <begin position="36"/>
        <end position="38"/>
    </location>
    <ligand>
        <name>S-adenosyl-L-methionine</name>
        <dbReference type="ChEBI" id="CHEBI:59789"/>
    </ligand>
</feature>
<evidence type="ECO:0000256" key="4">
    <source>
        <dbReference type="ARBA" id="ARBA00022679"/>
    </source>
</evidence>